<dbReference type="AlphaFoldDB" id="A0A3P6TET1"/>
<dbReference type="InterPro" id="IPR003439">
    <property type="entry name" value="ABC_transporter-like_ATP-bd"/>
</dbReference>
<keyword evidence="2" id="KW-0812">Transmembrane</keyword>
<dbReference type="GO" id="GO:0005743">
    <property type="term" value="C:mitochondrial inner membrane"/>
    <property type="evidence" value="ECO:0007669"/>
    <property type="project" value="TreeGrafter"/>
</dbReference>
<keyword evidence="7" id="KW-1185">Reference proteome</keyword>
<sequence length="141" mass="15616">MTYMKNVSEQEEGGTEKPEICGAIEITSVHFTYPSRPSEKDLSLKIESGTNVAIVGASGAGKSTIVALLEQFYKPSSGSITLDGNPIEKIEREYYHEKLSKFLPFAFVCRLEGSKDRYSNAFAHQFNYSLPANCANYKTEA</sequence>
<evidence type="ECO:0000256" key="2">
    <source>
        <dbReference type="ARBA" id="ARBA00022692"/>
    </source>
</evidence>
<dbReference type="GO" id="GO:0015421">
    <property type="term" value="F:ABC-type oligopeptide transporter activity"/>
    <property type="evidence" value="ECO:0007669"/>
    <property type="project" value="TreeGrafter"/>
</dbReference>
<dbReference type="GO" id="GO:0005524">
    <property type="term" value="F:ATP binding"/>
    <property type="evidence" value="ECO:0007669"/>
    <property type="project" value="InterPro"/>
</dbReference>
<comment type="subcellular location">
    <subcellularLocation>
        <location evidence="1">Membrane</location>
        <topology evidence="1">Multi-pass membrane protein</topology>
    </subcellularLocation>
</comment>
<dbReference type="InterPro" id="IPR036640">
    <property type="entry name" value="ABC1_TM_sf"/>
</dbReference>
<evidence type="ECO:0000256" key="4">
    <source>
        <dbReference type="ARBA" id="ARBA00023136"/>
    </source>
</evidence>
<keyword evidence="4" id="KW-0472">Membrane</keyword>
<accession>A0A3P6TET1</accession>
<feature type="domain" description="ABC transporter" evidence="5">
    <location>
        <begin position="40"/>
        <end position="100"/>
    </location>
</feature>
<evidence type="ECO:0000256" key="1">
    <source>
        <dbReference type="ARBA" id="ARBA00004141"/>
    </source>
</evidence>
<dbReference type="InterPro" id="IPR027417">
    <property type="entry name" value="P-loop_NTPase"/>
</dbReference>
<evidence type="ECO:0000259" key="5">
    <source>
        <dbReference type="Pfam" id="PF00005"/>
    </source>
</evidence>
<dbReference type="GO" id="GO:0090374">
    <property type="term" value="P:oligopeptide export from mitochondrion"/>
    <property type="evidence" value="ECO:0007669"/>
    <property type="project" value="TreeGrafter"/>
</dbReference>
<proteinExistence type="predicted"/>
<name>A0A3P6TET1_CYLGO</name>
<evidence type="ECO:0000313" key="7">
    <source>
        <dbReference type="Proteomes" id="UP000271889"/>
    </source>
</evidence>
<dbReference type="EMBL" id="UYRV01025583">
    <property type="protein sequence ID" value="VDK77740.1"/>
    <property type="molecule type" value="Genomic_DNA"/>
</dbReference>
<evidence type="ECO:0000313" key="6">
    <source>
        <dbReference type="EMBL" id="VDK77740.1"/>
    </source>
</evidence>
<evidence type="ECO:0000256" key="3">
    <source>
        <dbReference type="ARBA" id="ARBA00022989"/>
    </source>
</evidence>
<gene>
    <name evidence="6" type="ORF">CGOC_LOCUS7382</name>
</gene>
<organism evidence="6 7">
    <name type="scientific">Cylicostephanus goldi</name>
    <name type="common">Nematode worm</name>
    <dbReference type="NCBI Taxonomy" id="71465"/>
    <lineage>
        <taxon>Eukaryota</taxon>
        <taxon>Metazoa</taxon>
        <taxon>Ecdysozoa</taxon>
        <taxon>Nematoda</taxon>
        <taxon>Chromadorea</taxon>
        <taxon>Rhabditida</taxon>
        <taxon>Rhabditina</taxon>
        <taxon>Rhabditomorpha</taxon>
        <taxon>Strongyloidea</taxon>
        <taxon>Strongylidae</taxon>
        <taxon>Cylicostephanus</taxon>
    </lineage>
</organism>
<dbReference type="Pfam" id="PF00005">
    <property type="entry name" value="ABC_tran"/>
    <property type="match status" value="1"/>
</dbReference>
<keyword evidence="3" id="KW-1133">Transmembrane helix</keyword>
<dbReference type="PANTHER" id="PTHR43394:SF1">
    <property type="entry name" value="ATP-BINDING CASSETTE SUB-FAMILY B MEMBER 10, MITOCHONDRIAL"/>
    <property type="match status" value="1"/>
</dbReference>
<dbReference type="Proteomes" id="UP000271889">
    <property type="component" value="Unassembled WGS sequence"/>
</dbReference>
<dbReference type="InterPro" id="IPR039421">
    <property type="entry name" value="Type_1_exporter"/>
</dbReference>
<dbReference type="GO" id="GO:0016887">
    <property type="term" value="F:ATP hydrolysis activity"/>
    <property type="evidence" value="ECO:0007669"/>
    <property type="project" value="InterPro"/>
</dbReference>
<dbReference type="PANTHER" id="PTHR43394">
    <property type="entry name" value="ATP-DEPENDENT PERMEASE MDL1, MITOCHONDRIAL"/>
    <property type="match status" value="1"/>
</dbReference>
<dbReference type="Gene3D" id="3.40.50.300">
    <property type="entry name" value="P-loop containing nucleotide triphosphate hydrolases"/>
    <property type="match status" value="1"/>
</dbReference>
<dbReference type="OrthoDB" id="6500128at2759"/>
<dbReference type="SUPFAM" id="SSF52540">
    <property type="entry name" value="P-loop containing nucleoside triphosphate hydrolases"/>
    <property type="match status" value="1"/>
</dbReference>
<dbReference type="Gene3D" id="1.20.1560.10">
    <property type="entry name" value="ABC transporter type 1, transmembrane domain"/>
    <property type="match status" value="1"/>
</dbReference>
<reference evidence="6 7" key="1">
    <citation type="submission" date="2018-11" db="EMBL/GenBank/DDBJ databases">
        <authorList>
            <consortium name="Pathogen Informatics"/>
        </authorList>
    </citation>
    <scope>NUCLEOTIDE SEQUENCE [LARGE SCALE GENOMIC DNA]</scope>
</reference>
<protein>
    <recommendedName>
        <fullName evidence="5">ABC transporter domain-containing protein</fullName>
    </recommendedName>
</protein>